<dbReference type="AlphaFoldDB" id="A0A176VPM3"/>
<evidence type="ECO:0000259" key="4">
    <source>
        <dbReference type="Pfam" id="PF25175"/>
    </source>
</evidence>
<dbReference type="InterPro" id="IPR015943">
    <property type="entry name" value="WD40/YVTN_repeat-like_dom_sf"/>
</dbReference>
<dbReference type="InterPro" id="IPR059122">
    <property type="entry name" value="Beta-prop_WDR5-like"/>
</dbReference>
<feature type="domain" description="WDR5-like beta-propeller" evidence="4">
    <location>
        <begin position="68"/>
        <end position="361"/>
    </location>
</feature>
<dbReference type="CDD" id="cd00200">
    <property type="entry name" value="WD40"/>
    <property type="match status" value="1"/>
</dbReference>
<dbReference type="InterPro" id="IPR019775">
    <property type="entry name" value="WD40_repeat_CS"/>
</dbReference>
<protein>
    <recommendedName>
        <fullName evidence="4">WDR5-like beta-propeller domain-containing protein</fullName>
    </recommendedName>
</protein>
<keyword evidence="6" id="KW-1185">Reference proteome</keyword>
<dbReference type="EMBL" id="LVLJ01003060">
    <property type="protein sequence ID" value="OAE22839.1"/>
    <property type="molecule type" value="Genomic_DNA"/>
</dbReference>
<evidence type="ECO:0000256" key="1">
    <source>
        <dbReference type="ARBA" id="ARBA00022574"/>
    </source>
</evidence>
<name>A0A176VPM3_MARPO</name>
<sequence length="373" mass="41567">MSSLPRPEIILEPAKVIFDNVGLVRQSGHNMTDVAGRQIAADDHAAPPSSSSSGPGSSAYVPFVLKLTLSGHRNAISSVKFSPDRQWIGSSSADKTVIVWRISSGTVEGKLEEHEDGINDFDWSPNMSFIVTASDDRTLRIWSLRTWTCVRILRGHTSIVFCCNFRPDSKRIVSGSFDETVRIWNTTTGVEKKTIMAHFAPVTAVCFNPNGRLVVSTSFDGMCRIWDAKSGNLLKTVLENKDLPVSFARFIPGGKLILIATHDSILRCYLTQTGELYKTYKGHTNQKYCMFSQEMADQYIVSGSEDNYIYIWDCISEHILQKFEAHKRSEDPVIAVACQVDGKCRMIASGGHLEDKTVKLWVQERQEPAGPKL</sequence>
<dbReference type="PROSITE" id="PS50294">
    <property type="entry name" value="WD_REPEATS_REGION"/>
    <property type="match status" value="4"/>
</dbReference>
<dbReference type="InterPro" id="IPR020472">
    <property type="entry name" value="WD40_PAC1"/>
</dbReference>
<dbReference type="Gene3D" id="2.130.10.10">
    <property type="entry name" value="YVTN repeat-like/Quinoprotein amine dehydrogenase"/>
    <property type="match status" value="1"/>
</dbReference>
<feature type="repeat" description="WD" evidence="3">
    <location>
        <begin position="195"/>
        <end position="236"/>
    </location>
</feature>
<evidence type="ECO:0000256" key="3">
    <source>
        <dbReference type="PROSITE-ProRule" id="PRU00221"/>
    </source>
</evidence>
<feature type="repeat" description="WD" evidence="3">
    <location>
        <begin position="280"/>
        <end position="313"/>
    </location>
</feature>
<evidence type="ECO:0000313" key="6">
    <source>
        <dbReference type="Proteomes" id="UP000077202"/>
    </source>
</evidence>
<comment type="caution">
    <text evidence="5">The sequence shown here is derived from an EMBL/GenBank/DDBJ whole genome shotgun (WGS) entry which is preliminary data.</text>
</comment>
<dbReference type="PROSITE" id="PS50082">
    <property type="entry name" value="WD_REPEATS_2"/>
    <property type="match status" value="5"/>
</dbReference>
<dbReference type="Pfam" id="PF25175">
    <property type="entry name" value="Beta-prop_WDR5"/>
    <property type="match status" value="1"/>
</dbReference>
<feature type="repeat" description="WD" evidence="3">
    <location>
        <begin position="153"/>
        <end position="194"/>
    </location>
</feature>
<accession>A0A176VPM3</accession>
<dbReference type="InterPro" id="IPR036322">
    <property type="entry name" value="WD40_repeat_dom_sf"/>
</dbReference>
<dbReference type="SMART" id="SM00320">
    <property type="entry name" value="WD40"/>
    <property type="match status" value="7"/>
</dbReference>
<gene>
    <name evidence="5" type="ORF">AXG93_496s1350</name>
</gene>
<dbReference type="GO" id="GO:0035097">
    <property type="term" value="C:histone methyltransferase complex"/>
    <property type="evidence" value="ECO:0007669"/>
    <property type="project" value="UniProtKB-ARBA"/>
</dbReference>
<organism evidence="5 6">
    <name type="scientific">Marchantia polymorpha subsp. ruderalis</name>
    <dbReference type="NCBI Taxonomy" id="1480154"/>
    <lineage>
        <taxon>Eukaryota</taxon>
        <taxon>Viridiplantae</taxon>
        <taxon>Streptophyta</taxon>
        <taxon>Embryophyta</taxon>
        <taxon>Marchantiophyta</taxon>
        <taxon>Marchantiopsida</taxon>
        <taxon>Marchantiidae</taxon>
        <taxon>Marchantiales</taxon>
        <taxon>Marchantiaceae</taxon>
        <taxon>Marchantia</taxon>
    </lineage>
</organism>
<proteinExistence type="predicted"/>
<dbReference type="PRINTS" id="PR00320">
    <property type="entry name" value="GPROTEINBRPT"/>
</dbReference>
<dbReference type="InterPro" id="IPR001680">
    <property type="entry name" value="WD40_rpt"/>
</dbReference>
<dbReference type="PANTHER" id="PTHR19848:SF8">
    <property type="entry name" value="F-BOX AND WD REPEAT DOMAIN CONTAINING 7"/>
    <property type="match status" value="1"/>
</dbReference>
<keyword evidence="1 3" id="KW-0853">WD repeat</keyword>
<dbReference type="PROSITE" id="PS00678">
    <property type="entry name" value="WD_REPEATS_1"/>
    <property type="match status" value="2"/>
</dbReference>
<keyword evidence="2" id="KW-0677">Repeat</keyword>
<dbReference type="Proteomes" id="UP000077202">
    <property type="component" value="Unassembled WGS sequence"/>
</dbReference>
<evidence type="ECO:0000256" key="2">
    <source>
        <dbReference type="ARBA" id="ARBA00022737"/>
    </source>
</evidence>
<dbReference type="SUPFAM" id="SSF50978">
    <property type="entry name" value="WD40 repeat-like"/>
    <property type="match status" value="1"/>
</dbReference>
<reference evidence="5" key="1">
    <citation type="submission" date="2016-03" db="EMBL/GenBank/DDBJ databases">
        <title>Mechanisms controlling the formation of the plant cell surface in tip-growing cells are functionally conserved among land plants.</title>
        <authorList>
            <person name="Honkanen S."/>
            <person name="Jones V.A."/>
            <person name="Morieri G."/>
            <person name="Champion C."/>
            <person name="Hetherington A.J."/>
            <person name="Kelly S."/>
            <person name="Saint-Marcoux D."/>
            <person name="Proust H."/>
            <person name="Prescott H."/>
            <person name="Dolan L."/>
        </authorList>
    </citation>
    <scope>NUCLEOTIDE SEQUENCE [LARGE SCALE GENOMIC DNA]</scope>
    <source>
        <tissue evidence="5">Whole gametophyte</tissue>
    </source>
</reference>
<dbReference type="FunFam" id="2.130.10.10:FF:000228">
    <property type="entry name" value="COMPASS-like H3K4 histone methylase component WDR5A"/>
    <property type="match status" value="1"/>
</dbReference>
<feature type="repeat" description="WD" evidence="3">
    <location>
        <begin position="69"/>
        <end position="110"/>
    </location>
</feature>
<dbReference type="PANTHER" id="PTHR19848">
    <property type="entry name" value="WD40 REPEAT PROTEIN"/>
    <property type="match status" value="1"/>
</dbReference>
<feature type="repeat" description="WD" evidence="3">
    <location>
        <begin position="111"/>
        <end position="152"/>
    </location>
</feature>
<evidence type="ECO:0000313" key="5">
    <source>
        <dbReference type="EMBL" id="OAE22839.1"/>
    </source>
</evidence>